<keyword evidence="8" id="KW-1185">Reference proteome</keyword>
<evidence type="ECO:0000256" key="2">
    <source>
        <dbReference type="ARBA" id="ARBA00004962"/>
    </source>
</evidence>
<evidence type="ECO:0000256" key="4">
    <source>
        <dbReference type="ARBA" id="ARBA00022898"/>
    </source>
</evidence>
<dbReference type="InterPro" id="IPR001926">
    <property type="entry name" value="TrpB-like_PALP"/>
</dbReference>
<organism evidence="7 8">
    <name type="scientific">Thioalbus denitrificans</name>
    <dbReference type="NCBI Taxonomy" id="547122"/>
    <lineage>
        <taxon>Bacteria</taxon>
        <taxon>Pseudomonadati</taxon>
        <taxon>Pseudomonadota</taxon>
        <taxon>Gammaproteobacteria</taxon>
        <taxon>Chromatiales</taxon>
        <taxon>Ectothiorhodospiraceae</taxon>
        <taxon>Thioalbus</taxon>
    </lineage>
</organism>
<evidence type="ECO:0000256" key="1">
    <source>
        <dbReference type="ARBA" id="ARBA00001933"/>
    </source>
</evidence>
<comment type="catalytic activity">
    <reaction evidence="5">
        <text>O-acetyl-L-serine + hydrogen sulfide = L-cysteine + acetate</text>
        <dbReference type="Rhea" id="RHEA:14829"/>
        <dbReference type="ChEBI" id="CHEBI:29919"/>
        <dbReference type="ChEBI" id="CHEBI:30089"/>
        <dbReference type="ChEBI" id="CHEBI:35235"/>
        <dbReference type="ChEBI" id="CHEBI:58340"/>
        <dbReference type="EC" id="2.5.1.47"/>
    </reaction>
</comment>
<dbReference type="AlphaFoldDB" id="A0A369C9H5"/>
<dbReference type="Pfam" id="PF00291">
    <property type="entry name" value="PALP"/>
    <property type="match status" value="1"/>
</dbReference>
<evidence type="ECO:0000256" key="5">
    <source>
        <dbReference type="ARBA" id="ARBA00047931"/>
    </source>
</evidence>
<dbReference type="InterPro" id="IPR036052">
    <property type="entry name" value="TrpB-like_PALP_sf"/>
</dbReference>
<dbReference type="RefSeq" id="WP_114280373.1">
    <property type="nucleotide sequence ID" value="NZ_QPJY01000007.1"/>
</dbReference>
<proteinExistence type="predicted"/>
<evidence type="ECO:0000256" key="3">
    <source>
        <dbReference type="ARBA" id="ARBA00012681"/>
    </source>
</evidence>
<dbReference type="Gene3D" id="3.40.50.1100">
    <property type="match status" value="2"/>
</dbReference>
<reference evidence="7 8" key="1">
    <citation type="submission" date="2018-07" db="EMBL/GenBank/DDBJ databases">
        <title>Genomic Encyclopedia of Type Strains, Phase IV (KMG-IV): sequencing the most valuable type-strain genomes for metagenomic binning, comparative biology and taxonomic classification.</title>
        <authorList>
            <person name="Goeker M."/>
        </authorList>
    </citation>
    <scope>NUCLEOTIDE SEQUENCE [LARGE SCALE GENOMIC DNA]</scope>
    <source>
        <strain evidence="7 8">DSM 26407</strain>
    </source>
</reference>
<dbReference type="PANTHER" id="PTHR10314">
    <property type="entry name" value="CYSTATHIONINE BETA-SYNTHASE"/>
    <property type="match status" value="1"/>
</dbReference>
<name>A0A369C9H5_9GAMM</name>
<evidence type="ECO:0000259" key="6">
    <source>
        <dbReference type="Pfam" id="PF00291"/>
    </source>
</evidence>
<comment type="caution">
    <text evidence="7">The sequence shown here is derived from an EMBL/GenBank/DDBJ whole genome shotgun (WGS) entry which is preliminary data.</text>
</comment>
<feature type="domain" description="Tryptophan synthase beta chain-like PALP" evidence="6">
    <location>
        <begin position="59"/>
        <end position="366"/>
    </location>
</feature>
<evidence type="ECO:0000313" key="8">
    <source>
        <dbReference type="Proteomes" id="UP000252707"/>
    </source>
</evidence>
<dbReference type="EMBL" id="QPJY01000007">
    <property type="protein sequence ID" value="RCX28444.1"/>
    <property type="molecule type" value="Genomic_DNA"/>
</dbReference>
<dbReference type="InterPro" id="IPR053471">
    <property type="entry name" value="AKP_thiolase_beta"/>
</dbReference>
<accession>A0A369C9H5</accession>
<dbReference type="OrthoDB" id="9804313at2"/>
<protein>
    <recommendedName>
        <fullName evidence="3">cysteine synthase</fullName>
        <ecNumber evidence="3">2.5.1.47</ecNumber>
    </recommendedName>
</protein>
<dbReference type="SUPFAM" id="SSF53686">
    <property type="entry name" value="Tryptophan synthase beta subunit-like PLP-dependent enzymes"/>
    <property type="match status" value="1"/>
</dbReference>
<evidence type="ECO:0000313" key="7">
    <source>
        <dbReference type="EMBL" id="RCX28444.1"/>
    </source>
</evidence>
<keyword evidence="4" id="KW-0663">Pyridoxal phosphate</keyword>
<comment type="pathway">
    <text evidence="2">Amino-acid biosynthesis; L-cysteine biosynthesis; L-cysteine from L-serine: step 2/2.</text>
</comment>
<gene>
    <name evidence="7" type="ORF">DFQ59_107193</name>
</gene>
<dbReference type="CDD" id="cd00640">
    <property type="entry name" value="Trp-synth-beta_II"/>
    <property type="match status" value="1"/>
</dbReference>
<dbReference type="EC" id="2.5.1.47" evidence="3"/>
<dbReference type="NCBIfam" id="NF040741">
    <property type="entry name" value="ornith_OrtB"/>
    <property type="match status" value="1"/>
</dbReference>
<comment type="cofactor">
    <cofactor evidence="1">
        <name>pyridoxal 5'-phosphate</name>
        <dbReference type="ChEBI" id="CHEBI:597326"/>
    </cofactor>
</comment>
<dbReference type="InterPro" id="IPR050214">
    <property type="entry name" value="Cys_Synth/Cystath_Beta-Synth"/>
</dbReference>
<dbReference type="Proteomes" id="UP000252707">
    <property type="component" value="Unassembled WGS sequence"/>
</dbReference>
<sequence length="474" mass="51175">MSGDGSYAAVMARRDAIVRASVGIDYDRYRTGVLAFDYERLLADTGYDMESARAVQAATGVGGTPLLELRRLTALVRAVAAPGKGARLFLKDEAKNPSGSFKDRRASLSVYEAKRRGYPGVAAATSGNYGAAVASQAAKLGLPCVVVQEAFDSRGIAQPEIAEKTRACEAYGAEVIRLSVGPELFYVFLRVLEETGFFNASLYAPCSVRGIETLGYELALQALDLCGRFPDVVIVTHAGGGNVTGTARGLREAGAVGTEIVAASVDLAGLHMASDRDFNRKSFTTGHTGFSMPFTTWPDRADVPRSAARPLRYMDRFVTVTQGEVFYATQLLAELEGLERGPAGNTSLAAALAIARELERERVVVVQETEYTGAGKHPIAQLNLALSLGIEVRRGDPRDNRPGERIVIPEHPAQLAARAVDLDRVRRSYLRHALESLPEHAPLEAADYAFLVEETRSSRAYVEEVLHGLQGTRR</sequence>
<dbReference type="GO" id="GO:0004124">
    <property type="term" value="F:cysteine synthase activity"/>
    <property type="evidence" value="ECO:0007669"/>
    <property type="project" value="UniProtKB-EC"/>
</dbReference>